<organism evidence="3 4">
    <name type="scientific">Peptococcus simiae</name>
    <dbReference type="NCBI Taxonomy" id="1643805"/>
    <lineage>
        <taxon>Bacteria</taxon>
        <taxon>Bacillati</taxon>
        <taxon>Bacillota</taxon>
        <taxon>Clostridia</taxon>
        <taxon>Eubacteriales</taxon>
        <taxon>Peptococcaceae</taxon>
        <taxon>Peptococcus</taxon>
    </lineage>
</organism>
<keyword evidence="4" id="KW-1185">Reference proteome</keyword>
<feature type="region of interest" description="Disordered" evidence="1">
    <location>
        <begin position="35"/>
        <end position="55"/>
    </location>
</feature>
<feature type="compositionally biased region" description="Basic and acidic residues" evidence="1">
    <location>
        <begin position="40"/>
        <end position="52"/>
    </location>
</feature>
<reference evidence="3 4" key="1">
    <citation type="journal article" date="2016" name="Int. J. Syst. Evol. Microbiol.">
        <title>Peptococcus simiae sp. nov., isolated from rhesus macaque faeces and emended description of the genus Peptococcus.</title>
        <authorList>
            <person name="Shkoporov A.N."/>
            <person name="Efimov B.A."/>
            <person name="Kondova I."/>
            <person name="Ouwerling B."/>
            <person name="Chaplin A.V."/>
            <person name="Shcherbakova V.A."/>
            <person name="Langermans J.A.M."/>
        </authorList>
    </citation>
    <scope>NUCLEOTIDE SEQUENCE [LARGE SCALE GENOMIC DNA]</scope>
    <source>
        <strain evidence="3 4">M108</strain>
    </source>
</reference>
<feature type="domain" description="FMN-binding" evidence="2">
    <location>
        <begin position="59"/>
        <end position="132"/>
    </location>
</feature>
<dbReference type="Gene3D" id="3.90.1010.20">
    <property type="match status" value="1"/>
</dbReference>
<proteinExistence type="predicted"/>
<dbReference type="RefSeq" id="WP_408978003.1">
    <property type="nucleotide sequence ID" value="NZ_JBJUVG010000015.1"/>
</dbReference>
<evidence type="ECO:0000259" key="2">
    <source>
        <dbReference type="SMART" id="SM00900"/>
    </source>
</evidence>
<dbReference type="EMBL" id="JBJUVG010000015">
    <property type="protein sequence ID" value="MFM9414388.1"/>
    <property type="molecule type" value="Genomic_DNA"/>
</dbReference>
<protein>
    <submittedName>
        <fullName evidence="3">FMN-binding protein</fullName>
    </submittedName>
</protein>
<accession>A0ABW9H0Q4</accession>
<dbReference type="Pfam" id="PF04205">
    <property type="entry name" value="FMN_bind"/>
    <property type="match status" value="1"/>
</dbReference>
<evidence type="ECO:0000313" key="3">
    <source>
        <dbReference type="EMBL" id="MFM9414388.1"/>
    </source>
</evidence>
<dbReference type="SMART" id="SM00900">
    <property type="entry name" value="FMN_bind"/>
    <property type="match status" value="1"/>
</dbReference>
<dbReference type="Proteomes" id="UP001631949">
    <property type="component" value="Unassembled WGS sequence"/>
</dbReference>
<gene>
    <name evidence="3" type="ORF">ACKQTC_08410</name>
</gene>
<evidence type="ECO:0000256" key="1">
    <source>
        <dbReference type="SAM" id="MobiDB-lite"/>
    </source>
</evidence>
<name>A0ABW9H0Q4_9FIRM</name>
<evidence type="ECO:0000313" key="4">
    <source>
        <dbReference type="Proteomes" id="UP001631949"/>
    </source>
</evidence>
<sequence>MIDPRKKALLTCLVIGVSLGSILAHGEIVQAEPASLSADVENREPGPYKDGDYSGTAEGYNGNMTVKVKIVNGWIGQAEIAETGDDQDYLAKIEPLIAKVLEDQSTKVDTISGATFSSCGFLDAIDAALAKAKK</sequence>
<dbReference type="InterPro" id="IPR007329">
    <property type="entry name" value="FMN-bd"/>
</dbReference>
<comment type="caution">
    <text evidence="3">The sequence shown here is derived from an EMBL/GenBank/DDBJ whole genome shotgun (WGS) entry which is preliminary data.</text>
</comment>